<dbReference type="RefSeq" id="WP_405338168.1">
    <property type="nucleotide sequence ID" value="NZ_JBANFI010000003.1"/>
</dbReference>
<proteinExistence type="predicted"/>
<evidence type="ECO:0000259" key="1">
    <source>
        <dbReference type="Pfam" id="PF13470"/>
    </source>
</evidence>
<evidence type="ECO:0000259" key="2">
    <source>
        <dbReference type="Pfam" id="PF26343"/>
    </source>
</evidence>
<accession>A0ABW8PVY0</accession>
<feature type="domain" description="VapC50 C-terminal" evidence="2">
    <location>
        <begin position="131"/>
        <end position="185"/>
    </location>
</feature>
<dbReference type="InterPro" id="IPR058652">
    <property type="entry name" value="VapC50_C"/>
</dbReference>
<dbReference type="Pfam" id="PF26343">
    <property type="entry name" value="VapC50_C"/>
    <property type="match status" value="1"/>
</dbReference>
<dbReference type="Proteomes" id="UP001621714">
    <property type="component" value="Unassembled WGS sequence"/>
</dbReference>
<dbReference type="Pfam" id="PF13470">
    <property type="entry name" value="PIN_3"/>
    <property type="match status" value="1"/>
</dbReference>
<comment type="caution">
    <text evidence="3">The sequence shown here is derived from an EMBL/GenBank/DDBJ whole genome shotgun (WGS) entry which is preliminary data.</text>
</comment>
<sequence>MSSNYTVVYDACVMYPAPLRSLLMYLALSGQFRARWSEDIHKEWIRNLLKNRPDLKEAQLDKVRSLMNKNVPGCLVEGYESLIPAIDLPDPDDRHVVAAAVQTRAEAIVTFNLKDFPDEVLRGYNLKAIHPDDFISDLVELNIGAVIEAVRKHRTGMKNPPFSADEYLDLLLKQRLPEAVSKLRPLLKMI</sequence>
<dbReference type="InterPro" id="IPR002716">
    <property type="entry name" value="PIN_dom"/>
</dbReference>
<reference evidence="3 4" key="1">
    <citation type="submission" date="2024-02" db="EMBL/GenBank/DDBJ databases">
        <title>Marinospirillum sp. MEB 164 isolated from Lonar lake sediment.</title>
        <authorList>
            <person name="Joshi A."/>
            <person name="Thite S."/>
        </authorList>
    </citation>
    <scope>NUCLEOTIDE SEQUENCE [LARGE SCALE GENOMIC DNA]</scope>
    <source>
        <strain evidence="3 4">MEB164</strain>
    </source>
</reference>
<name>A0ABW8PVY0_9GAMM</name>
<organism evidence="3 4">
    <name type="scientific">Marinospirillum alkalitolerans</name>
    <dbReference type="NCBI Taxonomy" id="3123374"/>
    <lineage>
        <taxon>Bacteria</taxon>
        <taxon>Pseudomonadati</taxon>
        <taxon>Pseudomonadota</taxon>
        <taxon>Gammaproteobacteria</taxon>
        <taxon>Oceanospirillales</taxon>
        <taxon>Oceanospirillaceae</taxon>
        <taxon>Marinospirillum</taxon>
    </lineage>
</organism>
<keyword evidence="4" id="KW-1185">Reference proteome</keyword>
<feature type="domain" description="PIN" evidence="1">
    <location>
        <begin position="7"/>
        <end position="113"/>
    </location>
</feature>
<evidence type="ECO:0000313" key="4">
    <source>
        <dbReference type="Proteomes" id="UP001621714"/>
    </source>
</evidence>
<evidence type="ECO:0000313" key="3">
    <source>
        <dbReference type="EMBL" id="MFK7160447.1"/>
    </source>
</evidence>
<gene>
    <name evidence="3" type="ORF">V6U78_05290</name>
</gene>
<protein>
    <submittedName>
        <fullName evidence="3">PIN domain-containing protein</fullName>
    </submittedName>
</protein>
<dbReference type="EMBL" id="JBANFI010000003">
    <property type="protein sequence ID" value="MFK7160447.1"/>
    <property type="molecule type" value="Genomic_DNA"/>
</dbReference>